<organism evidence="9">
    <name type="scientific">Timema cristinae</name>
    <name type="common">Walking stick</name>
    <dbReference type="NCBI Taxonomy" id="61476"/>
    <lineage>
        <taxon>Eukaryota</taxon>
        <taxon>Metazoa</taxon>
        <taxon>Ecdysozoa</taxon>
        <taxon>Arthropoda</taxon>
        <taxon>Hexapoda</taxon>
        <taxon>Insecta</taxon>
        <taxon>Pterygota</taxon>
        <taxon>Neoptera</taxon>
        <taxon>Polyneoptera</taxon>
        <taxon>Phasmatodea</taxon>
        <taxon>Timematodea</taxon>
        <taxon>Timematoidea</taxon>
        <taxon>Timematidae</taxon>
        <taxon>Timema</taxon>
    </lineage>
</organism>
<dbReference type="InterPro" id="IPR022684">
    <property type="entry name" value="Calpain_cysteine_protease"/>
</dbReference>
<dbReference type="PROSITE" id="PS50004">
    <property type="entry name" value="C2"/>
    <property type="match status" value="1"/>
</dbReference>
<evidence type="ECO:0000256" key="4">
    <source>
        <dbReference type="ARBA" id="ARBA00022807"/>
    </source>
</evidence>
<dbReference type="GO" id="GO:0004198">
    <property type="term" value="F:calcium-dependent cysteine-type endopeptidase activity"/>
    <property type="evidence" value="ECO:0007669"/>
    <property type="project" value="InterPro"/>
</dbReference>
<keyword evidence="3" id="KW-0378">Hydrolase</keyword>
<dbReference type="SMART" id="SM00230">
    <property type="entry name" value="CysPc"/>
    <property type="match status" value="1"/>
</dbReference>
<evidence type="ECO:0000256" key="2">
    <source>
        <dbReference type="ARBA" id="ARBA00022670"/>
    </source>
</evidence>
<dbReference type="InterPro" id="IPR035892">
    <property type="entry name" value="C2_domain_sf"/>
</dbReference>
<dbReference type="Gene3D" id="3.90.70.10">
    <property type="entry name" value="Cysteine proteinases"/>
    <property type="match status" value="1"/>
</dbReference>
<dbReference type="Pfam" id="PF01067">
    <property type="entry name" value="Calpain_III"/>
    <property type="match status" value="1"/>
</dbReference>
<dbReference type="GO" id="GO:0005737">
    <property type="term" value="C:cytoplasm"/>
    <property type="evidence" value="ECO:0007669"/>
    <property type="project" value="TreeGrafter"/>
</dbReference>
<feature type="region of interest" description="Disordered" evidence="6">
    <location>
        <begin position="292"/>
        <end position="313"/>
    </location>
</feature>
<evidence type="ECO:0000256" key="3">
    <source>
        <dbReference type="ARBA" id="ARBA00022801"/>
    </source>
</evidence>
<comment type="similarity">
    <text evidence="1">Belongs to the peptidase C2 family.</text>
</comment>
<dbReference type="InterPro" id="IPR000008">
    <property type="entry name" value="C2_dom"/>
</dbReference>
<dbReference type="SUPFAM" id="SSF54001">
    <property type="entry name" value="Cysteine proteinases"/>
    <property type="match status" value="1"/>
</dbReference>
<dbReference type="InterPro" id="IPR022682">
    <property type="entry name" value="Calpain_domain_III"/>
</dbReference>
<keyword evidence="4" id="KW-0788">Thiol protease</keyword>
<dbReference type="InterPro" id="IPR036213">
    <property type="entry name" value="Calpain_III_sf"/>
</dbReference>
<comment type="caution">
    <text evidence="5">Lacks conserved residue(s) required for the propagation of feature annotation.</text>
</comment>
<evidence type="ECO:0000256" key="5">
    <source>
        <dbReference type="PROSITE-ProRule" id="PRU00239"/>
    </source>
</evidence>
<reference evidence="9" key="1">
    <citation type="submission" date="2020-11" db="EMBL/GenBank/DDBJ databases">
        <authorList>
            <person name="Tran Van P."/>
        </authorList>
    </citation>
    <scope>NUCLEOTIDE SEQUENCE</scope>
</reference>
<dbReference type="Pfam" id="PF00648">
    <property type="entry name" value="Peptidase_C2"/>
    <property type="match status" value="1"/>
</dbReference>
<sequence>MVKDKHLFKDQNYEKLRKHHQKLESLFIDPYFPPSSSSIGNYEKIPTGIEWKRPAELCESPRLFNTRGVPKTITRGQLSSAWMVSACSILAGVHELCHKVVPDFRDQEWDQEKKSKYAGIFHFRFWWFGDWVDVVVDDLLPTVDNQLLFTQSCCDDEFWTSLVEKAYAKLHGSYESLEGGHLCDALVDFTGGVSETVDLRVEDYSVNEEKRSHLFDSLHTEMNNHSLLCATVMVSSEEEVGTRSQEGLIRGYTYPVTAVKRVQVGETSLRHLFNKEKLSMVRLIDARGEERKPFRPSSAVDERNTSVSNSNLNRVLSTNPDWTKMNDAQRERIGLTFDEEGEFWMPLEDFVSLFTELTFCRLLNINMFSLSQSWSEAVVRGAWSTGVHGSSEDRSGGCSSAFSGTFLRNPQFLLDVGVDGDELLIQLLQGPSDGEQNSVAMQSLLIGFSIIKVEENRKYRLHKLWDHTPVLVVCDPIRRRQIYYRGPIAQGRYILVPTAHKPGDEGPFLLRIFSSRDTKLRNIKRDMPKPPIFWCLWSAPLWITVVHIKFRRGAQVGTVQIGSINYGVTRQSRALDPYCTIKCEGEKARTPVDHNTKDPHWDSAFVFYRKKTDKPIEIKVFNHKALLWDQFLGQVQLPATLNHQPTLLRVQLMDKSTASGHGGLLLQVLTDDNLSAV</sequence>
<dbReference type="InterPro" id="IPR001300">
    <property type="entry name" value="Peptidase_C2_calpain_cat"/>
</dbReference>
<feature type="domain" description="Calpain catalytic" evidence="8">
    <location>
        <begin position="26"/>
        <end position="363"/>
    </location>
</feature>
<evidence type="ECO:0008006" key="10">
    <source>
        <dbReference type="Google" id="ProtNLM"/>
    </source>
</evidence>
<evidence type="ECO:0000313" key="9">
    <source>
        <dbReference type="EMBL" id="CAD7407220.1"/>
    </source>
</evidence>
<feature type="domain" description="C2" evidence="7">
    <location>
        <begin position="528"/>
        <end position="654"/>
    </location>
</feature>
<dbReference type="InterPro" id="IPR022683">
    <property type="entry name" value="Calpain_III"/>
</dbReference>
<evidence type="ECO:0000256" key="6">
    <source>
        <dbReference type="SAM" id="MobiDB-lite"/>
    </source>
</evidence>
<dbReference type="PROSITE" id="PS50203">
    <property type="entry name" value="CALPAIN_CAT"/>
    <property type="match status" value="1"/>
</dbReference>
<dbReference type="PRINTS" id="PR00704">
    <property type="entry name" value="CALPAIN"/>
</dbReference>
<name>A0A7R9H482_TIMCR</name>
<dbReference type="SUPFAM" id="SSF49562">
    <property type="entry name" value="C2 domain (Calcium/lipid-binding domain, CaLB)"/>
    <property type="match status" value="1"/>
</dbReference>
<dbReference type="GO" id="GO:0006508">
    <property type="term" value="P:proteolysis"/>
    <property type="evidence" value="ECO:0007669"/>
    <property type="project" value="UniProtKB-KW"/>
</dbReference>
<accession>A0A7R9H482</accession>
<gene>
    <name evidence="9" type="ORF">TCEB3V08_LOCUS8928</name>
</gene>
<dbReference type="AlphaFoldDB" id="A0A7R9H482"/>
<dbReference type="SUPFAM" id="SSF49758">
    <property type="entry name" value="Calpain large subunit, middle domain (domain III)"/>
    <property type="match status" value="1"/>
</dbReference>
<dbReference type="SMART" id="SM00720">
    <property type="entry name" value="calpain_III"/>
    <property type="match status" value="1"/>
</dbReference>
<evidence type="ECO:0000259" key="8">
    <source>
        <dbReference type="PROSITE" id="PS50203"/>
    </source>
</evidence>
<evidence type="ECO:0000259" key="7">
    <source>
        <dbReference type="PROSITE" id="PS50004"/>
    </source>
</evidence>
<dbReference type="EMBL" id="OC320108">
    <property type="protein sequence ID" value="CAD7407220.1"/>
    <property type="molecule type" value="Genomic_DNA"/>
</dbReference>
<dbReference type="CDD" id="cd00044">
    <property type="entry name" value="CysPc"/>
    <property type="match status" value="1"/>
</dbReference>
<dbReference type="InterPro" id="IPR038765">
    <property type="entry name" value="Papain-like_cys_pep_sf"/>
</dbReference>
<keyword evidence="2" id="KW-0645">Protease</keyword>
<dbReference type="PANTHER" id="PTHR10183">
    <property type="entry name" value="CALPAIN"/>
    <property type="match status" value="1"/>
</dbReference>
<evidence type="ECO:0000256" key="1">
    <source>
        <dbReference type="ARBA" id="ARBA00007623"/>
    </source>
</evidence>
<protein>
    <recommendedName>
        <fullName evidence="10">Calpain-5</fullName>
    </recommendedName>
</protein>
<dbReference type="Gene3D" id="2.60.120.380">
    <property type="match status" value="1"/>
</dbReference>
<proteinExistence type="inferred from homology"/>
<dbReference type="SMART" id="SM00239">
    <property type="entry name" value="C2"/>
    <property type="match status" value="1"/>
</dbReference>
<dbReference type="PANTHER" id="PTHR10183:SF379">
    <property type="entry name" value="CALPAIN-5"/>
    <property type="match status" value="1"/>
</dbReference>
<dbReference type="Pfam" id="PF00168">
    <property type="entry name" value="C2"/>
    <property type="match status" value="1"/>
</dbReference>
<dbReference type="Gene3D" id="2.60.40.150">
    <property type="entry name" value="C2 domain"/>
    <property type="match status" value="1"/>
</dbReference>